<sequence length="313" mass="33063">MSITPTTDASTPRPRRLVDMEFRPGELPPAETPSIDAPLSGLPDAAPRPPAMRWPARLALGSAALLLLLVVVDGAVSLLRGAIERGSLLDLAQFAVLVALLGSTLWLVAGQARAYARLKSAERARELAEHLTRLGGVGSGGRLIGVLKALYAGNPAVRDRLDTVSAALQPQHTDADVIDLLNREIFVPMDRLADERIQRAALRASLGVAACPHPALDALVVVGIGLALVKDLMQIYGLRHGARAVWRIVSHVLFSASSTAVMSTVVEFAMKAAQDRIAAAVVGTAGEALVVARRIFALGVLAKAEIRPLPVVR</sequence>
<name>A0ABS6IJ37_9HYPH</name>
<feature type="transmembrane region" description="Helical" evidence="8">
    <location>
        <begin position="248"/>
        <end position="269"/>
    </location>
</feature>
<comment type="subcellular location">
    <subcellularLocation>
        <location evidence="1">Cell inner membrane</location>
        <topology evidence="1">Multi-pass membrane protein</topology>
    </subcellularLocation>
</comment>
<evidence type="ECO:0000313" key="10">
    <source>
        <dbReference type="Proteomes" id="UP000727907"/>
    </source>
</evidence>
<feature type="transmembrane region" description="Helical" evidence="8">
    <location>
        <begin position="91"/>
        <end position="109"/>
    </location>
</feature>
<keyword evidence="4" id="KW-0997">Cell inner membrane</keyword>
<dbReference type="RefSeq" id="WP_216960463.1">
    <property type="nucleotide sequence ID" value="NZ_JAHOPB010000001.1"/>
</dbReference>
<evidence type="ECO:0000256" key="2">
    <source>
        <dbReference type="ARBA" id="ARBA00008255"/>
    </source>
</evidence>
<keyword evidence="6 8" id="KW-1133">Transmembrane helix</keyword>
<dbReference type="InterPro" id="IPR021147">
    <property type="entry name" value="DUF697"/>
</dbReference>
<evidence type="ECO:0000256" key="1">
    <source>
        <dbReference type="ARBA" id="ARBA00004429"/>
    </source>
</evidence>
<organism evidence="9 10">
    <name type="scientific">Reyranella humidisoli</name>
    <dbReference type="NCBI Taxonomy" id="2849149"/>
    <lineage>
        <taxon>Bacteria</taxon>
        <taxon>Pseudomonadati</taxon>
        <taxon>Pseudomonadota</taxon>
        <taxon>Alphaproteobacteria</taxon>
        <taxon>Hyphomicrobiales</taxon>
        <taxon>Reyranellaceae</taxon>
        <taxon>Reyranella</taxon>
    </lineage>
</organism>
<evidence type="ECO:0000256" key="6">
    <source>
        <dbReference type="ARBA" id="ARBA00022989"/>
    </source>
</evidence>
<feature type="transmembrane region" description="Helical" evidence="8">
    <location>
        <begin position="206"/>
        <end position="228"/>
    </location>
</feature>
<evidence type="ECO:0000313" key="9">
    <source>
        <dbReference type="EMBL" id="MBU8874614.1"/>
    </source>
</evidence>
<dbReference type="PANTHER" id="PTHR39342:SF1">
    <property type="entry name" value="UPF0283 MEMBRANE PROTEIN YCJF"/>
    <property type="match status" value="1"/>
</dbReference>
<evidence type="ECO:0000256" key="4">
    <source>
        <dbReference type="ARBA" id="ARBA00022519"/>
    </source>
</evidence>
<keyword evidence="10" id="KW-1185">Reference proteome</keyword>
<dbReference type="PANTHER" id="PTHR39342">
    <property type="entry name" value="UPF0283 MEMBRANE PROTEIN YCJF"/>
    <property type="match status" value="1"/>
</dbReference>
<gene>
    <name evidence="9" type="ORF">KQ910_12640</name>
</gene>
<evidence type="ECO:0000256" key="8">
    <source>
        <dbReference type="SAM" id="Phobius"/>
    </source>
</evidence>
<dbReference type="Proteomes" id="UP000727907">
    <property type="component" value="Unassembled WGS sequence"/>
</dbReference>
<comment type="caution">
    <text evidence="9">The sequence shown here is derived from an EMBL/GenBank/DDBJ whole genome shotgun (WGS) entry which is preliminary data.</text>
</comment>
<dbReference type="InterPro" id="IPR006507">
    <property type="entry name" value="UPF0283"/>
</dbReference>
<proteinExistence type="inferred from homology"/>
<accession>A0ABS6IJ37</accession>
<reference evidence="9 10" key="1">
    <citation type="submission" date="2021-06" db="EMBL/GenBank/DDBJ databases">
        <authorList>
            <person name="Lee D.H."/>
        </authorList>
    </citation>
    <scope>NUCLEOTIDE SEQUENCE [LARGE SCALE GENOMIC DNA]</scope>
    <source>
        <strain evidence="9 10">MMS21-HV4-11</strain>
    </source>
</reference>
<comment type="similarity">
    <text evidence="2">Belongs to the UPF0283 family.</text>
</comment>
<dbReference type="Pfam" id="PF05128">
    <property type="entry name" value="DUF697"/>
    <property type="match status" value="1"/>
</dbReference>
<keyword evidence="5 8" id="KW-0812">Transmembrane</keyword>
<evidence type="ECO:0000256" key="5">
    <source>
        <dbReference type="ARBA" id="ARBA00022692"/>
    </source>
</evidence>
<protein>
    <submittedName>
        <fullName evidence="9">DUF697 domain-containing protein</fullName>
    </submittedName>
</protein>
<keyword evidence="3" id="KW-1003">Cell membrane</keyword>
<dbReference type="EMBL" id="JAHOPB010000001">
    <property type="protein sequence ID" value="MBU8874614.1"/>
    <property type="molecule type" value="Genomic_DNA"/>
</dbReference>
<feature type="transmembrane region" description="Helical" evidence="8">
    <location>
        <begin position="58"/>
        <end position="79"/>
    </location>
</feature>
<evidence type="ECO:0000256" key="3">
    <source>
        <dbReference type="ARBA" id="ARBA00022475"/>
    </source>
</evidence>
<keyword evidence="7 8" id="KW-0472">Membrane</keyword>
<evidence type="ECO:0000256" key="7">
    <source>
        <dbReference type="ARBA" id="ARBA00023136"/>
    </source>
</evidence>